<dbReference type="KEGG" id="xfs:D934_01715"/>
<dbReference type="SUPFAM" id="SSF51556">
    <property type="entry name" value="Metallo-dependent hydrolases"/>
    <property type="match status" value="1"/>
</dbReference>
<evidence type="ECO:0000313" key="5">
    <source>
        <dbReference type="EMBL" id="AIC09315.1"/>
    </source>
</evidence>
<comment type="similarity">
    <text evidence="1">Belongs to the metallo-dependent hydrolases superfamily. TatD-type hydrolase family.</text>
</comment>
<dbReference type="EMBL" id="CP006696">
    <property type="protein sequence ID" value="AIC09315.1"/>
    <property type="molecule type" value="Genomic_DNA"/>
</dbReference>
<dbReference type="Pfam" id="PF01026">
    <property type="entry name" value="TatD_DNase"/>
    <property type="match status" value="1"/>
</dbReference>
<feature type="binding site" evidence="4">
    <location>
        <position position="95"/>
    </location>
    <ligand>
        <name>a divalent metal cation</name>
        <dbReference type="ChEBI" id="CHEBI:60240"/>
        <label>1</label>
    </ligand>
</feature>
<dbReference type="PIRSF" id="PIRSF005902">
    <property type="entry name" value="DNase_TatD"/>
    <property type="match status" value="1"/>
</dbReference>
<keyword evidence="2 4" id="KW-0479">Metal-binding</keyword>
<evidence type="ECO:0000256" key="1">
    <source>
        <dbReference type="ARBA" id="ARBA00009275"/>
    </source>
</evidence>
<dbReference type="InterPro" id="IPR018228">
    <property type="entry name" value="DNase_TatD-rel_CS"/>
</dbReference>
<dbReference type="PROSITE" id="PS01137">
    <property type="entry name" value="TATD_1"/>
    <property type="match status" value="1"/>
</dbReference>
<feature type="binding site" evidence="4">
    <location>
        <position position="131"/>
    </location>
    <ligand>
        <name>a divalent metal cation</name>
        <dbReference type="ChEBI" id="CHEBI:60240"/>
        <label>2</label>
    </ligand>
</feature>
<dbReference type="GO" id="GO:0005829">
    <property type="term" value="C:cytosol"/>
    <property type="evidence" value="ECO:0007669"/>
    <property type="project" value="TreeGrafter"/>
</dbReference>
<name>A0A060H1Y5_XYLFS</name>
<dbReference type="PANTHER" id="PTHR46124:SF3">
    <property type="entry name" value="HYDROLASE"/>
    <property type="match status" value="1"/>
</dbReference>
<evidence type="ECO:0000256" key="2">
    <source>
        <dbReference type="ARBA" id="ARBA00022723"/>
    </source>
</evidence>
<protein>
    <submittedName>
        <fullName evidence="5">DNAase</fullName>
    </submittedName>
</protein>
<proteinExistence type="inferred from homology"/>
<dbReference type="InterPro" id="IPR001130">
    <property type="entry name" value="TatD-like"/>
</dbReference>
<evidence type="ECO:0000313" key="6">
    <source>
        <dbReference type="Proteomes" id="UP000027215"/>
    </source>
</evidence>
<dbReference type="GO" id="GO:0016788">
    <property type="term" value="F:hydrolase activity, acting on ester bonds"/>
    <property type="evidence" value="ECO:0007669"/>
    <property type="project" value="InterPro"/>
</dbReference>
<dbReference type="AlphaFoldDB" id="A0A060H1Y5"/>
<reference evidence="5 6" key="1">
    <citation type="submission" date="2013-08" db="EMBL/GenBank/DDBJ databases">
        <authorList>
            <person name="Stouthamer R."/>
            <person name="Nunney L."/>
        </authorList>
    </citation>
    <scope>NUCLEOTIDE SEQUENCE [LARGE SCALE GENOMIC DNA]</scope>
    <source>
        <strain evidence="6">ann-1</strain>
    </source>
</reference>
<dbReference type="GO" id="GO:0046872">
    <property type="term" value="F:metal ion binding"/>
    <property type="evidence" value="ECO:0007669"/>
    <property type="project" value="UniProtKB-KW"/>
</dbReference>
<feature type="binding site" evidence="4">
    <location>
        <position position="11"/>
    </location>
    <ligand>
        <name>a divalent metal cation</name>
        <dbReference type="ChEBI" id="CHEBI:60240"/>
        <label>1</label>
    </ligand>
</feature>
<dbReference type="PANTHER" id="PTHR46124">
    <property type="entry name" value="D-AMINOACYL-TRNA DEACYLASE"/>
    <property type="match status" value="1"/>
</dbReference>
<feature type="binding site" evidence="4">
    <location>
        <position position="154"/>
    </location>
    <ligand>
        <name>a divalent metal cation</name>
        <dbReference type="ChEBI" id="CHEBI:60240"/>
        <label>2</label>
    </ligand>
</feature>
<dbReference type="FunFam" id="3.20.20.140:FF:000005">
    <property type="entry name" value="TatD family hydrolase"/>
    <property type="match status" value="1"/>
</dbReference>
<dbReference type="InterPro" id="IPR032466">
    <property type="entry name" value="Metal_Hydrolase"/>
</dbReference>
<dbReference type="CDD" id="cd01310">
    <property type="entry name" value="TatD_DNAse"/>
    <property type="match status" value="1"/>
</dbReference>
<evidence type="ECO:0000256" key="3">
    <source>
        <dbReference type="ARBA" id="ARBA00022801"/>
    </source>
</evidence>
<dbReference type="HOGENOM" id="CLU_031506_0_1_6"/>
<keyword evidence="3" id="KW-0378">Hydrolase</keyword>
<dbReference type="PROSITE" id="PS01091">
    <property type="entry name" value="TATD_3"/>
    <property type="match status" value="1"/>
</dbReference>
<dbReference type="RefSeq" id="WP_020851415.1">
    <property type="nucleotide sequence ID" value="NZ_CP006696.1"/>
</dbReference>
<sequence length="260" mass="29219">MNVVLIDSHCHLDADAFDGDRAEIIARAQAAGVIAQVIPAVTAAKWPKLRTICTQTSGLYPAYGLHPMFLTEHHPTHLHALRDWLERERPCAIGECGLDFYLEGLNREMQHTYFISQLMLAREYTLPVIVHARHAVEEVIASIKTVGTLRGVVHSFSGSLEQARQLWKLGFMISLGGAMTYPRAHRLHQLAMETPLDCLLLETDAPYQPDSEIRGKRNEPGRLLTILDYIATLRKQDRTEISKVTRANTEQLFGLKVTST</sequence>
<organism evidence="5 6">
    <name type="scientific">Xylella fastidiosa subsp. sandyi Ann-1</name>
    <dbReference type="NCBI Taxonomy" id="155920"/>
    <lineage>
        <taxon>Bacteria</taxon>
        <taxon>Pseudomonadati</taxon>
        <taxon>Pseudomonadota</taxon>
        <taxon>Gammaproteobacteria</taxon>
        <taxon>Lysobacterales</taxon>
        <taxon>Lysobacteraceae</taxon>
        <taxon>Xylella</taxon>
    </lineage>
</organism>
<feature type="binding site" evidence="4">
    <location>
        <position position="204"/>
    </location>
    <ligand>
        <name>a divalent metal cation</name>
        <dbReference type="ChEBI" id="CHEBI:60240"/>
        <label>1</label>
    </ligand>
</feature>
<dbReference type="Proteomes" id="UP000027215">
    <property type="component" value="Chromosome"/>
</dbReference>
<dbReference type="Gene3D" id="3.20.20.140">
    <property type="entry name" value="Metal-dependent hydrolases"/>
    <property type="match status" value="1"/>
</dbReference>
<accession>A0A060H1Y5</accession>
<gene>
    <name evidence="5" type="ORF">D934_01715</name>
</gene>
<evidence type="ECO:0000256" key="4">
    <source>
        <dbReference type="PIRSR" id="PIRSR005902-1"/>
    </source>
</evidence>
<dbReference type="PATRIC" id="fig|155920.8.peg.403"/>
<dbReference type="PROSITE" id="PS01090">
    <property type="entry name" value="TATD_2"/>
    <property type="match status" value="1"/>
</dbReference>
<feature type="binding site" evidence="4">
    <location>
        <position position="9"/>
    </location>
    <ligand>
        <name>a divalent metal cation</name>
        <dbReference type="ChEBI" id="CHEBI:60240"/>
        <label>1</label>
    </ligand>
</feature>